<dbReference type="WBParaSite" id="BTMF_0000871401-mRNA-1">
    <property type="protein sequence ID" value="BTMF_0000871401-mRNA-1"/>
    <property type="gene ID" value="BTMF_0000871401"/>
</dbReference>
<keyword evidence="1" id="KW-1133">Transmembrane helix</keyword>
<dbReference type="Proteomes" id="UP000280834">
    <property type="component" value="Unassembled WGS sequence"/>
</dbReference>
<reference evidence="4" key="1">
    <citation type="submission" date="2017-02" db="UniProtKB">
        <authorList>
            <consortium name="WormBaseParasite"/>
        </authorList>
    </citation>
    <scope>IDENTIFICATION</scope>
</reference>
<accession>A0A0R3QLX9</accession>
<proteinExistence type="predicted"/>
<feature type="transmembrane region" description="Helical" evidence="1">
    <location>
        <begin position="43"/>
        <end position="61"/>
    </location>
</feature>
<evidence type="ECO:0000256" key="1">
    <source>
        <dbReference type="SAM" id="Phobius"/>
    </source>
</evidence>
<dbReference type="EMBL" id="UZAG01015700">
    <property type="protein sequence ID" value="VDO22625.1"/>
    <property type="molecule type" value="Genomic_DNA"/>
</dbReference>
<dbReference type="AlphaFoldDB" id="A0A0R3QLX9"/>
<organism evidence="4">
    <name type="scientific">Brugia timori</name>
    <dbReference type="NCBI Taxonomy" id="42155"/>
    <lineage>
        <taxon>Eukaryota</taxon>
        <taxon>Metazoa</taxon>
        <taxon>Ecdysozoa</taxon>
        <taxon>Nematoda</taxon>
        <taxon>Chromadorea</taxon>
        <taxon>Rhabditida</taxon>
        <taxon>Spirurina</taxon>
        <taxon>Spiruromorpha</taxon>
        <taxon>Filarioidea</taxon>
        <taxon>Onchocercidae</taxon>
        <taxon>Brugia</taxon>
    </lineage>
</organism>
<evidence type="ECO:0000313" key="4">
    <source>
        <dbReference type="WBParaSite" id="BTMF_0000871401-mRNA-1"/>
    </source>
</evidence>
<keyword evidence="1" id="KW-0472">Membrane</keyword>
<evidence type="ECO:0000313" key="2">
    <source>
        <dbReference type="EMBL" id="VDO22625.1"/>
    </source>
</evidence>
<gene>
    <name evidence="2" type="ORF">BTMF_LOCUS6765</name>
</gene>
<keyword evidence="3" id="KW-1185">Reference proteome</keyword>
<evidence type="ECO:0000313" key="3">
    <source>
        <dbReference type="Proteomes" id="UP000280834"/>
    </source>
</evidence>
<reference evidence="2 3" key="2">
    <citation type="submission" date="2018-11" db="EMBL/GenBank/DDBJ databases">
        <authorList>
            <consortium name="Pathogen Informatics"/>
        </authorList>
    </citation>
    <scope>NUCLEOTIDE SEQUENCE [LARGE SCALE GENOMIC DNA]</scope>
</reference>
<sequence length="63" mass="7528">MVTHPYYQVHFVKFVMFLCYVTLSKGIFFLCFFFVVLSRKFSLISLMMTYLYVAFYSQLLLAA</sequence>
<keyword evidence="1" id="KW-0812">Transmembrane</keyword>
<feature type="transmembrane region" description="Helical" evidence="1">
    <location>
        <begin position="14"/>
        <end position="36"/>
    </location>
</feature>
<protein>
    <submittedName>
        <fullName evidence="4">Ovule protein</fullName>
    </submittedName>
</protein>
<name>A0A0R3QLX9_9BILA</name>